<dbReference type="GO" id="GO:0008168">
    <property type="term" value="F:methyltransferase activity"/>
    <property type="evidence" value="ECO:0007669"/>
    <property type="project" value="UniProtKB-KW"/>
</dbReference>
<protein>
    <submittedName>
        <fullName evidence="2">FkbM family methyltransferase</fullName>
    </submittedName>
</protein>
<proteinExistence type="predicted"/>
<dbReference type="Proteomes" id="UP001243757">
    <property type="component" value="Unassembled WGS sequence"/>
</dbReference>
<dbReference type="Pfam" id="PF05050">
    <property type="entry name" value="Methyltransf_21"/>
    <property type="match status" value="1"/>
</dbReference>
<dbReference type="RefSeq" id="WP_284483176.1">
    <property type="nucleotide sequence ID" value="NZ_JASNJD010000026.1"/>
</dbReference>
<feature type="domain" description="Methyltransferase FkbM" evidence="1">
    <location>
        <begin position="63"/>
        <end position="194"/>
    </location>
</feature>
<evidence type="ECO:0000259" key="1">
    <source>
        <dbReference type="Pfam" id="PF05050"/>
    </source>
</evidence>
<dbReference type="EMBL" id="JASNJD010000026">
    <property type="protein sequence ID" value="MDK3020524.1"/>
    <property type="molecule type" value="Genomic_DNA"/>
</dbReference>
<dbReference type="InterPro" id="IPR006342">
    <property type="entry name" value="FkbM_mtfrase"/>
</dbReference>
<dbReference type="InterPro" id="IPR052514">
    <property type="entry name" value="SAM-dependent_MTase"/>
</dbReference>
<evidence type="ECO:0000313" key="2">
    <source>
        <dbReference type="EMBL" id="MDK3020524.1"/>
    </source>
</evidence>
<reference evidence="2 3" key="1">
    <citation type="submission" date="2023-05" db="EMBL/GenBank/DDBJ databases">
        <title>Pseudodonghicola sp. nov.</title>
        <authorList>
            <person name="Huang J."/>
        </authorList>
    </citation>
    <scope>NUCLEOTIDE SEQUENCE [LARGE SCALE GENOMIC DNA]</scope>
    <source>
        <strain evidence="2 3">IC7</strain>
    </source>
</reference>
<dbReference type="PANTHER" id="PTHR34203:SF15">
    <property type="entry name" value="SLL1173 PROTEIN"/>
    <property type="match status" value="1"/>
</dbReference>
<keyword evidence="2" id="KW-0808">Transferase</keyword>
<dbReference type="Gene3D" id="3.40.50.150">
    <property type="entry name" value="Vaccinia Virus protein VP39"/>
    <property type="match status" value="1"/>
</dbReference>
<dbReference type="GO" id="GO:0032259">
    <property type="term" value="P:methylation"/>
    <property type="evidence" value="ECO:0007669"/>
    <property type="project" value="UniProtKB-KW"/>
</dbReference>
<keyword evidence="3" id="KW-1185">Reference proteome</keyword>
<dbReference type="SUPFAM" id="SSF53335">
    <property type="entry name" value="S-adenosyl-L-methionine-dependent methyltransferases"/>
    <property type="match status" value="1"/>
</dbReference>
<sequence length="254" mass="27706">MLTRLRKAIYRARGAYRGRLGGVPFRLDPYHSKFWRRAGAGRWEPETFAVLDAHLAADRDYLDIGAWIGPTVLYAAKKARHVWAFEPDATAFRHLAWNIELNGLANVSALPVALAARTGVARMASFGGEPGDSMTSLLKGAEAGGSDVVTLDWRAFAGDVDLSGVGLVKMDVEGAEFDLIPELLPWLQAVRPALYLSTHAPYLNEGERAARMGRLFDQLSFYGQCRDGDGAPVTAATFTAAAALTRFPTFLFTE</sequence>
<keyword evidence="2" id="KW-0489">Methyltransferase</keyword>
<name>A0ABT7F7C8_9RHOB</name>
<evidence type="ECO:0000313" key="3">
    <source>
        <dbReference type="Proteomes" id="UP001243757"/>
    </source>
</evidence>
<dbReference type="PANTHER" id="PTHR34203">
    <property type="entry name" value="METHYLTRANSFERASE, FKBM FAMILY PROTEIN"/>
    <property type="match status" value="1"/>
</dbReference>
<accession>A0ABT7F7C8</accession>
<organism evidence="2 3">
    <name type="scientific">Pseudodonghicola flavimaris</name>
    <dbReference type="NCBI Taxonomy" id="3050036"/>
    <lineage>
        <taxon>Bacteria</taxon>
        <taxon>Pseudomonadati</taxon>
        <taxon>Pseudomonadota</taxon>
        <taxon>Alphaproteobacteria</taxon>
        <taxon>Rhodobacterales</taxon>
        <taxon>Paracoccaceae</taxon>
        <taxon>Pseudodonghicola</taxon>
    </lineage>
</organism>
<dbReference type="InterPro" id="IPR029063">
    <property type="entry name" value="SAM-dependent_MTases_sf"/>
</dbReference>
<comment type="caution">
    <text evidence="2">The sequence shown here is derived from an EMBL/GenBank/DDBJ whole genome shotgun (WGS) entry which is preliminary data.</text>
</comment>
<gene>
    <name evidence="2" type="ORF">QO033_22840</name>
</gene>
<dbReference type="NCBIfam" id="TIGR01444">
    <property type="entry name" value="fkbM_fam"/>
    <property type="match status" value="1"/>
</dbReference>